<evidence type="ECO:0000313" key="1">
    <source>
        <dbReference type="EMBL" id="CAI8034393.1"/>
    </source>
</evidence>
<dbReference type="Proteomes" id="UP001174909">
    <property type="component" value="Unassembled WGS sequence"/>
</dbReference>
<name>A0AA35SR15_GEOBA</name>
<keyword evidence="2" id="KW-1185">Reference proteome</keyword>
<evidence type="ECO:0000313" key="2">
    <source>
        <dbReference type="Proteomes" id="UP001174909"/>
    </source>
</evidence>
<organism evidence="1 2">
    <name type="scientific">Geodia barretti</name>
    <name type="common">Barrett's horny sponge</name>
    <dbReference type="NCBI Taxonomy" id="519541"/>
    <lineage>
        <taxon>Eukaryota</taxon>
        <taxon>Metazoa</taxon>
        <taxon>Porifera</taxon>
        <taxon>Demospongiae</taxon>
        <taxon>Heteroscleromorpha</taxon>
        <taxon>Tetractinellida</taxon>
        <taxon>Astrophorina</taxon>
        <taxon>Geodiidae</taxon>
        <taxon>Geodia</taxon>
    </lineage>
</organism>
<sequence>MAIGKPNAPVCPAVSARAKPVRVRSPISRRLLKDTLTFLKMLSCRSRRNALRC</sequence>
<dbReference type="EMBL" id="CASHTH010002729">
    <property type="protein sequence ID" value="CAI8034393.1"/>
    <property type="molecule type" value="Genomic_DNA"/>
</dbReference>
<proteinExistence type="predicted"/>
<gene>
    <name evidence="1" type="ORF">GBAR_LOCUS19373</name>
</gene>
<comment type="caution">
    <text evidence="1">The sequence shown here is derived from an EMBL/GenBank/DDBJ whole genome shotgun (WGS) entry which is preliminary data.</text>
</comment>
<protein>
    <submittedName>
        <fullName evidence="1">Uncharacterized protein</fullName>
    </submittedName>
</protein>
<accession>A0AA35SR15</accession>
<dbReference type="AlphaFoldDB" id="A0AA35SR15"/>
<reference evidence="1" key="1">
    <citation type="submission" date="2023-03" db="EMBL/GenBank/DDBJ databases">
        <authorList>
            <person name="Steffen K."/>
            <person name="Cardenas P."/>
        </authorList>
    </citation>
    <scope>NUCLEOTIDE SEQUENCE</scope>
</reference>